<dbReference type="GO" id="GO:0043565">
    <property type="term" value="F:sequence-specific DNA binding"/>
    <property type="evidence" value="ECO:0007669"/>
    <property type="project" value="InterPro"/>
</dbReference>
<feature type="domain" description="Response regulatory" evidence="10">
    <location>
        <begin position="3"/>
        <end position="120"/>
    </location>
</feature>
<keyword evidence="5" id="KW-0805">Transcription regulation</keyword>
<evidence type="ECO:0000313" key="12">
    <source>
        <dbReference type="Proteomes" id="UP000460318"/>
    </source>
</evidence>
<dbReference type="PANTHER" id="PTHR42713:SF3">
    <property type="entry name" value="TRANSCRIPTIONAL REGULATORY PROTEIN HPTR"/>
    <property type="match status" value="1"/>
</dbReference>
<proteinExistence type="predicted"/>
<dbReference type="PROSITE" id="PS50110">
    <property type="entry name" value="RESPONSE_REGULATORY"/>
    <property type="match status" value="1"/>
</dbReference>
<dbReference type="InterPro" id="IPR001789">
    <property type="entry name" value="Sig_transdc_resp-reg_receiver"/>
</dbReference>
<dbReference type="SUPFAM" id="SSF46689">
    <property type="entry name" value="Homeodomain-like"/>
    <property type="match status" value="2"/>
</dbReference>
<feature type="domain" description="HTH araC/xylS-type" evidence="9">
    <location>
        <begin position="150"/>
        <end position="248"/>
    </location>
</feature>
<organism evidence="11 12">
    <name type="scientific">Paenibacillus dendrobii</name>
    <dbReference type="NCBI Taxonomy" id="2691084"/>
    <lineage>
        <taxon>Bacteria</taxon>
        <taxon>Bacillati</taxon>
        <taxon>Bacillota</taxon>
        <taxon>Bacilli</taxon>
        <taxon>Bacillales</taxon>
        <taxon>Paenibacillaceae</taxon>
        <taxon>Paenibacillus</taxon>
    </lineage>
</organism>
<accession>A0A7X3INW8</accession>
<dbReference type="InterPro" id="IPR018060">
    <property type="entry name" value="HTH_AraC"/>
</dbReference>
<dbReference type="EMBL" id="WUBI01000007">
    <property type="protein sequence ID" value="MWV47379.1"/>
    <property type="molecule type" value="Genomic_DNA"/>
</dbReference>
<dbReference type="InterPro" id="IPR011006">
    <property type="entry name" value="CheY-like_superfamily"/>
</dbReference>
<keyword evidence="12" id="KW-1185">Reference proteome</keyword>
<evidence type="ECO:0000256" key="4">
    <source>
        <dbReference type="ARBA" id="ARBA00023012"/>
    </source>
</evidence>
<evidence type="ECO:0000259" key="9">
    <source>
        <dbReference type="PROSITE" id="PS01124"/>
    </source>
</evidence>
<keyword evidence="3 8" id="KW-0597">Phosphoprotein</keyword>
<name>A0A7X3INW8_9BACL</name>
<evidence type="ECO:0000256" key="3">
    <source>
        <dbReference type="ARBA" id="ARBA00022553"/>
    </source>
</evidence>
<dbReference type="PROSITE" id="PS01124">
    <property type="entry name" value="HTH_ARAC_FAMILY_2"/>
    <property type="match status" value="1"/>
</dbReference>
<dbReference type="InterPro" id="IPR020449">
    <property type="entry name" value="Tscrpt_reg_AraC-type_HTH"/>
</dbReference>
<evidence type="ECO:0000313" key="11">
    <source>
        <dbReference type="EMBL" id="MWV47379.1"/>
    </source>
</evidence>
<evidence type="ECO:0000256" key="5">
    <source>
        <dbReference type="ARBA" id="ARBA00023015"/>
    </source>
</evidence>
<dbReference type="InterPro" id="IPR051552">
    <property type="entry name" value="HptR"/>
</dbReference>
<dbReference type="SMART" id="SM00448">
    <property type="entry name" value="REC"/>
    <property type="match status" value="1"/>
</dbReference>
<dbReference type="AlphaFoldDB" id="A0A7X3INW8"/>
<dbReference type="GO" id="GO:0003700">
    <property type="term" value="F:DNA-binding transcription factor activity"/>
    <property type="evidence" value="ECO:0007669"/>
    <property type="project" value="InterPro"/>
</dbReference>
<keyword evidence="4" id="KW-0902">Two-component regulatory system</keyword>
<keyword evidence="7" id="KW-0804">Transcription</keyword>
<comment type="subcellular location">
    <subcellularLocation>
        <location evidence="1">Cytoplasm</location>
    </subcellularLocation>
</comment>
<evidence type="ECO:0000256" key="2">
    <source>
        <dbReference type="ARBA" id="ARBA00022490"/>
    </source>
</evidence>
<dbReference type="Pfam" id="PF12833">
    <property type="entry name" value="HTH_18"/>
    <property type="match status" value="1"/>
</dbReference>
<dbReference type="GO" id="GO:0000160">
    <property type="term" value="P:phosphorelay signal transduction system"/>
    <property type="evidence" value="ECO:0007669"/>
    <property type="project" value="UniProtKB-KW"/>
</dbReference>
<keyword evidence="6" id="KW-0238">DNA-binding</keyword>
<evidence type="ECO:0000259" key="10">
    <source>
        <dbReference type="PROSITE" id="PS50110"/>
    </source>
</evidence>
<dbReference type="RefSeq" id="WP_160500971.1">
    <property type="nucleotide sequence ID" value="NZ_WUBI01000007.1"/>
</dbReference>
<dbReference type="Pfam" id="PF00072">
    <property type="entry name" value="Response_reg"/>
    <property type="match status" value="1"/>
</dbReference>
<protein>
    <submittedName>
        <fullName evidence="11">Response regulator</fullName>
    </submittedName>
</protein>
<dbReference type="PANTHER" id="PTHR42713">
    <property type="entry name" value="HISTIDINE KINASE-RELATED"/>
    <property type="match status" value="1"/>
</dbReference>
<evidence type="ECO:0000256" key="7">
    <source>
        <dbReference type="ARBA" id="ARBA00023163"/>
    </source>
</evidence>
<dbReference type="GO" id="GO:0005737">
    <property type="term" value="C:cytoplasm"/>
    <property type="evidence" value="ECO:0007669"/>
    <property type="project" value="UniProtKB-SubCell"/>
</dbReference>
<dbReference type="CDD" id="cd17536">
    <property type="entry name" value="REC_YesN-like"/>
    <property type="match status" value="1"/>
</dbReference>
<evidence type="ECO:0000256" key="1">
    <source>
        <dbReference type="ARBA" id="ARBA00004496"/>
    </source>
</evidence>
<dbReference type="Gene3D" id="1.10.10.60">
    <property type="entry name" value="Homeodomain-like"/>
    <property type="match status" value="2"/>
</dbReference>
<dbReference type="SUPFAM" id="SSF52172">
    <property type="entry name" value="CheY-like"/>
    <property type="match status" value="1"/>
</dbReference>
<comment type="caution">
    <text evidence="11">The sequence shown here is derived from an EMBL/GenBank/DDBJ whole genome shotgun (WGS) entry which is preliminary data.</text>
</comment>
<feature type="modified residue" description="4-aspartylphosphate" evidence="8">
    <location>
        <position position="55"/>
    </location>
</feature>
<dbReference type="SMART" id="SM00342">
    <property type="entry name" value="HTH_ARAC"/>
    <property type="match status" value="1"/>
</dbReference>
<sequence length="253" mass="29348">MLELVMADDEILSLLMLEKILNWEEFGIAIAGTATDGQQALELILERRPQLLITDICMPELDGLELIEKVRTEIPGMKIILLSAHGEFEYAQRAIECGVFGYLLKPLDDEKLRTLVGRAAEQIRKEQAQDPDFAVNRKYALEGSENYHVQKVKHFIEMHYNRNLTMEEICTEICISKNYLSNLFKKETGVNIWDYVTHIRMEKAKRLLRTTAMRNYEIAFEVGYENPSYFTKVFKKTTGIMPQEYRDLKVDIG</sequence>
<keyword evidence="2" id="KW-0963">Cytoplasm</keyword>
<dbReference type="Proteomes" id="UP000460318">
    <property type="component" value="Unassembled WGS sequence"/>
</dbReference>
<evidence type="ECO:0000256" key="6">
    <source>
        <dbReference type="ARBA" id="ARBA00023125"/>
    </source>
</evidence>
<evidence type="ECO:0000256" key="8">
    <source>
        <dbReference type="PROSITE-ProRule" id="PRU00169"/>
    </source>
</evidence>
<gene>
    <name evidence="11" type="ORF">GRF59_27665</name>
</gene>
<dbReference type="Gene3D" id="3.40.50.2300">
    <property type="match status" value="1"/>
</dbReference>
<dbReference type="PRINTS" id="PR00032">
    <property type="entry name" value="HTHARAC"/>
</dbReference>
<dbReference type="InterPro" id="IPR009057">
    <property type="entry name" value="Homeodomain-like_sf"/>
</dbReference>
<reference evidence="11 12" key="1">
    <citation type="submission" date="2019-12" db="EMBL/GenBank/DDBJ databases">
        <title>Paenibacillus sp. nov., an endophytic bacterium isolated from the stem of Dendrobium.</title>
        <authorList>
            <person name="Zhao R."/>
        </authorList>
    </citation>
    <scope>NUCLEOTIDE SEQUENCE [LARGE SCALE GENOMIC DNA]</scope>
    <source>
        <strain evidence="11 12">HJL G12</strain>
    </source>
</reference>